<reference evidence="1 2" key="1">
    <citation type="journal article" date="2013" name="Genome Announc.">
        <title>Genome sequences for three denitrifying bacterial strains isolated from a uranium- and nitrate-contaminated subsurface environment.</title>
        <authorList>
            <person name="Venkatramanan R."/>
            <person name="Prakash O."/>
            <person name="Woyke T."/>
            <person name="Chain P."/>
            <person name="Goodwin L.A."/>
            <person name="Watson D."/>
            <person name="Brooks S."/>
            <person name="Kostka J.E."/>
            <person name="Green S.J."/>
        </authorList>
    </citation>
    <scope>NUCLEOTIDE SEQUENCE [LARGE SCALE GENOMIC DNA]</scope>
    <source>
        <strain evidence="1 2">1NES1</strain>
    </source>
</reference>
<accession>N0BDB7</accession>
<name>N0BDB7_9HYPH</name>
<dbReference type="RefSeq" id="WP_015598161.1">
    <property type="nucleotide sequence ID" value="NC_021172.1"/>
</dbReference>
<evidence type="ECO:0000313" key="2">
    <source>
        <dbReference type="Proteomes" id="UP000005952"/>
    </source>
</evidence>
<keyword evidence="2" id="KW-1185">Reference proteome</keyword>
<proteinExistence type="predicted"/>
<dbReference type="EMBL" id="CP005587">
    <property type="protein sequence ID" value="AGK58130.1"/>
    <property type="molecule type" value="Genomic_DNA"/>
</dbReference>
<dbReference type="Proteomes" id="UP000005952">
    <property type="component" value="Chromosome"/>
</dbReference>
<dbReference type="HOGENOM" id="CLU_1903852_0_0_5"/>
<sequence>MTYVDHHTGNVGIAQNQHYFPHVRSGIAAFRNLLTGAFSALSSFLAYLATAHGPTPSASALIYGGIATAGAIFYEAWNVNSAAAGYPSRGLLCERGCLRRFASDLHLKTLDEIRLHQGMFDRRFKYRYVTGPG</sequence>
<dbReference type="KEGG" id="hdt:HYPDE_32283"/>
<organism evidence="1 2">
    <name type="scientific">Hyphomicrobium denitrificans 1NES1</name>
    <dbReference type="NCBI Taxonomy" id="670307"/>
    <lineage>
        <taxon>Bacteria</taxon>
        <taxon>Pseudomonadati</taxon>
        <taxon>Pseudomonadota</taxon>
        <taxon>Alphaproteobacteria</taxon>
        <taxon>Hyphomicrobiales</taxon>
        <taxon>Hyphomicrobiaceae</taxon>
        <taxon>Hyphomicrobium</taxon>
    </lineage>
</organism>
<evidence type="ECO:0000313" key="1">
    <source>
        <dbReference type="EMBL" id="AGK58130.1"/>
    </source>
</evidence>
<dbReference type="OrthoDB" id="9869092at2"/>
<gene>
    <name evidence="1" type="ORF">HYPDE_32283</name>
</gene>
<dbReference type="AlphaFoldDB" id="N0BDB7"/>
<protein>
    <submittedName>
        <fullName evidence="1">Uncharacterized protein</fullName>
    </submittedName>
</protein>